<protein>
    <recommendedName>
        <fullName evidence="3">SnoaL-like protein</fullName>
    </recommendedName>
</protein>
<organism evidence="1 2">
    <name type="scientific">Actinomycetospora straminea</name>
    <dbReference type="NCBI Taxonomy" id="663607"/>
    <lineage>
        <taxon>Bacteria</taxon>
        <taxon>Bacillati</taxon>
        <taxon>Actinomycetota</taxon>
        <taxon>Actinomycetes</taxon>
        <taxon>Pseudonocardiales</taxon>
        <taxon>Pseudonocardiaceae</taxon>
        <taxon>Actinomycetospora</taxon>
    </lineage>
</organism>
<dbReference type="InterPro" id="IPR032710">
    <property type="entry name" value="NTF2-like_dom_sf"/>
</dbReference>
<gene>
    <name evidence="1" type="ORF">GCM10023203_40440</name>
</gene>
<dbReference type="Proteomes" id="UP001500457">
    <property type="component" value="Unassembled WGS sequence"/>
</dbReference>
<sequence length="118" mass="12504">MEPVDAFFTAYASALLARDEHAVTALYAVPALVLFPGTAIAVTDAAQTAAFFASTWSQYAGIDTARPSITIMGEGPVGVWADVTWDHGHGPAERFCYQLVAGEDGYRIAVLTLLELPG</sequence>
<evidence type="ECO:0008006" key="3">
    <source>
        <dbReference type="Google" id="ProtNLM"/>
    </source>
</evidence>
<comment type="caution">
    <text evidence="1">The sequence shown here is derived from an EMBL/GenBank/DDBJ whole genome shotgun (WGS) entry which is preliminary data.</text>
</comment>
<dbReference type="SUPFAM" id="SSF54427">
    <property type="entry name" value="NTF2-like"/>
    <property type="match status" value="1"/>
</dbReference>
<keyword evidence="2" id="KW-1185">Reference proteome</keyword>
<proteinExistence type="predicted"/>
<dbReference type="Gene3D" id="3.10.450.50">
    <property type="match status" value="1"/>
</dbReference>
<evidence type="ECO:0000313" key="1">
    <source>
        <dbReference type="EMBL" id="GAA4884376.1"/>
    </source>
</evidence>
<dbReference type="RefSeq" id="WP_274232617.1">
    <property type="nucleotide sequence ID" value="NZ_BAABHQ010000012.1"/>
</dbReference>
<evidence type="ECO:0000313" key="2">
    <source>
        <dbReference type="Proteomes" id="UP001500457"/>
    </source>
</evidence>
<accession>A0ABP9EPM6</accession>
<dbReference type="EMBL" id="BAABHQ010000012">
    <property type="protein sequence ID" value="GAA4884376.1"/>
    <property type="molecule type" value="Genomic_DNA"/>
</dbReference>
<reference evidence="2" key="1">
    <citation type="journal article" date="2019" name="Int. J. Syst. Evol. Microbiol.">
        <title>The Global Catalogue of Microorganisms (GCM) 10K type strain sequencing project: providing services to taxonomists for standard genome sequencing and annotation.</title>
        <authorList>
            <consortium name="The Broad Institute Genomics Platform"/>
            <consortium name="The Broad Institute Genome Sequencing Center for Infectious Disease"/>
            <person name="Wu L."/>
            <person name="Ma J."/>
        </authorList>
    </citation>
    <scope>NUCLEOTIDE SEQUENCE [LARGE SCALE GENOMIC DNA]</scope>
    <source>
        <strain evidence="2">JCM 17983</strain>
    </source>
</reference>
<name>A0ABP9EPM6_9PSEU</name>